<dbReference type="InterPro" id="IPR011059">
    <property type="entry name" value="Metal-dep_hydrolase_composite"/>
</dbReference>
<keyword evidence="1 4" id="KW-0378">Hydrolase</keyword>
<comment type="caution">
    <text evidence="4">The sequence shown here is derived from an EMBL/GenBank/DDBJ whole genome shotgun (WGS) entry which is preliminary data.</text>
</comment>
<evidence type="ECO:0000259" key="3">
    <source>
        <dbReference type="Pfam" id="PF01979"/>
    </source>
</evidence>
<accession>A0A542DSI6</accession>
<dbReference type="Pfam" id="PF01979">
    <property type="entry name" value="Amidohydro_1"/>
    <property type="match status" value="1"/>
</dbReference>
<dbReference type="Gene3D" id="2.30.40.10">
    <property type="entry name" value="Urease, subunit C, domain 1"/>
    <property type="match status" value="1"/>
</dbReference>
<evidence type="ECO:0000313" key="5">
    <source>
        <dbReference type="Proteomes" id="UP000316298"/>
    </source>
</evidence>
<evidence type="ECO:0000313" key="4">
    <source>
        <dbReference type="EMBL" id="TQJ06052.1"/>
    </source>
</evidence>
<dbReference type="InterPro" id="IPR006680">
    <property type="entry name" value="Amidohydro-rel"/>
</dbReference>
<dbReference type="PANTHER" id="PTHR43794">
    <property type="entry name" value="AMINOHYDROLASE SSNA-RELATED"/>
    <property type="match status" value="1"/>
</dbReference>
<dbReference type="SUPFAM" id="SSF51556">
    <property type="entry name" value="Metallo-dependent hydrolases"/>
    <property type="match status" value="1"/>
</dbReference>
<gene>
    <name evidence="4" type="ORF">FB475_5703</name>
</gene>
<dbReference type="Proteomes" id="UP000316298">
    <property type="component" value="Unassembled WGS sequence"/>
</dbReference>
<dbReference type="InterPro" id="IPR050287">
    <property type="entry name" value="MTA/SAH_deaminase"/>
</dbReference>
<dbReference type="SUPFAM" id="SSF51338">
    <property type="entry name" value="Composite domain of metallo-dependent hydrolases"/>
    <property type="match status" value="1"/>
</dbReference>
<reference evidence="4 5" key="1">
    <citation type="submission" date="2019-06" db="EMBL/GenBank/DDBJ databases">
        <title>Sequencing the genomes of 1000 actinobacteria strains.</title>
        <authorList>
            <person name="Klenk H.-P."/>
        </authorList>
    </citation>
    <scope>NUCLEOTIDE SEQUENCE [LARGE SCALE GENOMIC DNA]</scope>
    <source>
        <strain evidence="4 5">DSM 17305</strain>
    </source>
</reference>
<feature type="domain" description="Amidohydrolase-related" evidence="3">
    <location>
        <begin position="113"/>
        <end position="464"/>
    </location>
</feature>
<protein>
    <submittedName>
        <fullName evidence="4">Cytosine/adenosine deaminase-related metal-dependent hydrolase</fullName>
    </submittedName>
</protein>
<sequence>MTTNETPSQAAGAAATPEQAEGAAGGTPSGHARGAAGGSTPSGQAEGAAGWGGGSAVGGRAVVLRGGTVLTMDDRHTVLHDADVLVVGGRIAGVGQKLDVPEGTYSIDAAGGIVMPGMIDTHRHMWQTAMRAYGADWTLTQYFVWYYLEHGKAFRPEDIRAGNLTSAWESLEAGVTTTVDWSHGLQSVDHAEAAVDALRAVPGRFVLAYGNIQAGPWEWTADPSVRAFLERLKDADDIGLQLAFDVTGDPAFPERAAFEVARELDLAVTTHAGVWGATNDNGIKLMHENDFMTPKNIYVHSATLTTDSYQRIAATGGSISVSTESEQSAGQGYPPTWQVRRHHIPVSLSMDTSVWWSGDLFSAMRATLGADRAREHLEAHMKGATVTHSHLRAEHVVDWATRGGARALGRDDLGSLEPGKTADVILIKNDASPVSFPLINPYGQVAFQAQRGDVHTVIVDGRIVKQDHQLVGCDLAAVRREVEATVEYLRSTLGEDAWKSGMNPELPKGEVLDNPYQYTDYKSDSTREARGTIFGAP</sequence>
<name>A0A542DSI6_9ACTN</name>
<organism evidence="4 5">
    <name type="scientific">Kribbella jejuensis</name>
    <dbReference type="NCBI Taxonomy" id="236068"/>
    <lineage>
        <taxon>Bacteria</taxon>
        <taxon>Bacillati</taxon>
        <taxon>Actinomycetota</taxon>
        <taxon>Actinomycetes</taxon>
        <taxon>Propionibacteriales</taxon>
        <taxon>Kribbellaceae</taxon>
        <taxon>Kribbella</taxon>
    </lineage>
</organism>
<dbReference type="AlphaFoldDB" id="A0A542DSI6"/>
<feature type="region of interest" description="Disordered" evidence="2">
    <location>
        <begin position="1"/>
        <end position="52"/>
    </location>
</feature>
<dbReference type="GO" id="GO:0016810">
    <property type="term" value="F:hydrolase activity, acting on carbon-nitrogen (but not peptide) bonds"/>
    <property type="evidence" value="ECO:0007669"/>
    <property type="project" value="InterPro"/>
</dbReference>
<evidence type="ECO:0000256" key="2">
    <source>
        <dbReference type="SAM" id="MobiDB-lite"/>
    </source>
</evidence>
<dbReference type="PANTHER" id="PTHR43794:SF11">
    <property type="entry name" value="AMIDOHYDROLASE-RELATED DOMAIN-CONTAINING PROTEIN"/>
    <property type="match status" value="1"/>
</dbReference>
<evidence type="ECO:0000256" key="1">
    <source>
        <dbReference type="ARBA" id="ARBA00022801"/>
    </source>
</evidence>
<dbReference type="Gene3D" id="3.20.20.140">
    <property type="entry name" value="Metal-dependent hydrolases"/>
    <property type="match status" value="1"/>
</dbReference>
<feature type="compositionally biased region" description="Low complexity" evidence="2">
    <location>
        <begin position="9"/>
        <end position="22"/>
    </location>
</feature>
<keyword evidence="5" id="KW-1185">Reference proteome</keyword>
<dbReference type="InterPro" id="IPR032466">
    <property type="entry name" value="Metal_Hydrolase"/>
</dbReference>
<dbReference type="RefSeq" id="WP_202878572.1">
    <property type="nucleotide sequence ID" value="NZ_BAAAKA010000009.1"/>
</dbReference>
<proteinExistence type="predicted"/>
<dbReference type="EMBL" id="VFMM01000003">
    <property type="protein sequence ID" value="TQJ06052.1"/>
    <property type="molecule type" value="Genomic_DNA"/>
</dbReference>